<gene>
    <name evidence="2" type="ORF">D1866_03255</name>
    <name evidence="1" type="ORF">GFB69_12600</name>
</gene>
<sequence length="362" mass="41272">MISLDLLKLGEAIHGSEKEKEILSILEKRLKSYSKRIEAKTKEWVINNFSVKLNGKEVTSTLAPYTKGYVKGKVGREILEFPFPDHPFKVKDFYSYALSQGAEGIIFYEEGKTRRIIMPDVKIPVIFLPFKPEGYVEIEAESFLRDSTSYNLEFTIKEGDDYILLGAHVDHWLSGFHDNLFSIDVVLNSLAEVKNHGLKVVFFSSEEGPKCCTGSLQYPKGDVFTAIIFDALYPSRVVYSSTPDLWDFAGLFPLKRIEMPTPFSDHFSFIQKDIPSLVLYNDDLIPYYHSDKDLPNPGDEKFLTKISESVKLLLHELDKLSMKDLNERMSKFGERKFVVDYVNLTTSFAISSNSLGPRLKSP</sequence>
<dbReference type="AlphaFoldDB" id="A0A650CUK4"/>
<evidence type="ECO:0000313" key="2">
    <source>
        <dbReference type="EMBL" id="QGR21137.1"/>
    </source>
</evidence>
<name>A0A650CUK4_ACIAM</name>
<reference evidence="2 3" key="2">
    <citation type="submission" date="2019-10" db="EMBL/GenBank/DDBJ databases">
        <title>Genome Sequences from Six Type Strain Members of the Archaeal Family Sulfolobaceae: Acidianus ambivalens, Acidianus infernus, Metallosphaera prunae, Stygiolobus azoricus, Sulfolobus metallicus, and Sulfurisphaera ohwakuensis.</title>
        <authorList>
            <person name="Counts J.A."/>
            <person name="Kelly R.M."/>
        </authorList>
    </citation>
    <scope>NUCLEOTIDE SEQUENCE [LARGE SCALE GENOMIC DNA]</scope>
    <source>
        <strain evidence="2 3">LEI 10</strain>
    </source>
</reference>
<accession>A0A650CUK4</accession>
<evidence type="ECO:0000313" key="1">
    <source>
        <dbReference type="EMBL" id="MQL56506.1"/>
    </source>
</evidence>
<protein>
    <submittedName>
        <fullName evidence="2">Zn-dependent exopeptidase M28</fullName>
    </submittedName>
</protein>
<dbReference type="EMBL" id="CP045482">
    <property type="protein sequence ID" value="QGR21137.1"/>
    <property type="molecule type" value="Genomic_DNA"/>
</dbReference>
<proteinExistence type="predicted"/>
<dbReference type="Proteomes" id="UP000426328">
    <property type="component" value="Chromosome"/>
</dbReference>
<evidence type="ECO:0000313" key="4">
    <source>
        <dbReference type="Proteomes" id="UP000474054"/>
    </source>
</evidence>
<organism evidence="2 3">
    <name type="scientific">Acidianus ambivalens</name>
    <name type="common">Desulfurolobus ambivalens</name>
    <dbReference type="NCBI Taxonomy" id="2283"/>
    <lineage>
        <taxon>Archaea</taxon>
        <taxon>Thermoproteota</taxon>
        <taxon>Thermoprotei</taxon>
        <taxon>Sulfolobales</taxon>
        <taxon>Sulfolobaceae</taxon>
        <taxon>Acidianus</taxon>
    </lineage>
</organism>
<dbReference type="SUPFAM" id="SSF53187">
    <property type="entry name" value="Zn-dependent exopeptidases"/>
    <property type="match status" value="1"/>
</dbReference>
<dbReference type="Gene3D" id="3.40.630.10">
    <property type="entry name" value="Zn peptidases"/>
    <property type="match status" value="1"/>
</dbReference>
<evidence type="ECO:0000313" key="3">
    <source>
        <dbReference type="Proteomes" id="UP000426328"/>
    </source>
</evidence>
<dbReference type="KEGG" id="aamb:D1866_03255"/>
<dbReference type="EMBL" id="WHYS01000004">
    <property type="protein sequence ID" value="MQL56506.1"/>
    <property type="molecule type" value="Genomic_DNA"/>
</dbReference>
<dbReference type="RefSeq" id="WP_152943372.1">
    <property type="nucleotide sequence ID" value="NZ_WHYS01000004.1"/>
</dbReference>
<dbReference type="Proteomes" id="UP000474054">
    <property type="component" value="Unassembled WGS sequence"/>
</dbReference>
<keyword evidence="3" id="KW-1185">Reference proteome</keyword>
<reference evidence="1 4" key="1">
    <citation type="submission" date="2019-10" db="EMBL/GenBank/DDBJ databases">
        <title>Comparative genomics of sulfur disproportionating microorganisms.</title>
        <authorList>
            <person name="Ward L.M."/>
            <person name="Bertran E."/>
            <person name="Johnston D."/>
        </authorList>
    </citation>
    <scope>NUCLEOTIDE SEQUENCE [LARGE SCALE GENOMIC DNA]</scope>
    <source>
        <strain evidence="1 4">DSM 3772</strain>
    </source>
</reference>